<proteinExistence type="predicted"/>
<dbReference type="STRING" id="225848.Sps_04042"/>
<reference evidence="1 2" key="1">
    <citation type="submission" date="2016-03" db="EMBL/GenBank/DDBJ databases">
        <title>Complete genome sequence of Shewanella psychrophila WP2, a deep sea bacterium isolated from west Pacific sediment.</title>
        <authorList>
            <person name="Xu G."/>
            <person name="Jian H."/>
        </authorList>
    </citation>
    <scope>NUCLEOTIDE SEQUENCE [LARGE SCALE GENOMIC DNA]</scope>
    <source>
        <strain evidence="1 2">WP2</strain>
    </source>
</reference>
<organism evidence="1 2">
    <name type="scientific">Shewanella psychrophila</name>
    <dbReference type="NCBI Taxonomy" id="225848"/>
    <lineage>
        <taxon>Bacteria</taxon>
        <taxon>Pseudomonadati</taxon>
        <taxon>Pseudomonadota</taxon>
        <taxon>Gammaproteobacteria</taxon>
        <taxon>Alteromonadales</taxon>
        <taxon>Shewanellaceae</taxon>
        <taxon>Shewanella</taxon>
    </lineage>
</organism>
<gene>
    <name evidence="1" type="ORF">Sps_04042</name>
</gene>
<keyword evidence="2" id="KW-1185">Reference proteome</keyword>
<name>A0A1S6HUB7_9GAMM</name>
<sequence length="57" mass="6530">MSCIASNFTILEQNPYKVELDKLKHIQVYGTVFEGKLFPIKHKEPVAHLSVLYNLLA</sequence>
<accession>A0A1S6HUB7</accession>
<dbReference type="Proteomes" id="UP000189545">
    <property type="component" value="Chromosome"/>
</dbReference>
<dbReference type="RefSeq" id="WP_169915626.1">
    <property type="nucleotide sequence ID" value="NZ_CP014782.1"/>
</dbReference>
<evidence type="ECO:0000313" key="2">
    <source>
        <dbReference type="Proteomes" id="UP000189545"/>
    </source>
</evidence>
<evidence type="ECO:0000313" key="1">
    <source>
        <dbReference type="EMBL" id="AQS39157.1"/>
    </source>
</evidence>
<dbReference type="EMBL" id="CP014782">
    <property type="protein sequence ID" value="AQS39157.1"/>
    <property type="molecule type" value="Genomic_DNA"/>
</dbReference>
<protein>
    <submittedName>
        <fullName evidence="1">Uncharacterized protein</fullName>
    </submittedName>
</protein>
<dbReference type="KEGG" id="spsw:Sps_04042"/>
<dbReference type="AlphaFoldDB" id="A0A1S6HUB7"/>